<comment type="similarity">
    <text evidence="2">Belongs to the GORASP family.</text>
</comment>
<dbReference type="InterPro" id="IPR024958">
    <property type="entry name" value="GRASP_PDZ"/>
</dbReference>
<feature type="binding site" evidence="9">
    <location>
        <position position="103"/>
    </location>
    <ligand>
        <name>Zn(2+)</name>
        <dbReference type="ChEBI" id="CHEBI:29105"/>
    </ligand>
</feature>
<evidence type="ECO:0000256" key="7">
    <source>
        <dbReference type="ARBA" id="ARBA00023136"/>
    </source>
</evidence>
<evidence type="ECO:0000256" key="4">
    <source>
        <dbReference type="ARBA" id="ARBA00022707"/>
    </source>
</evidence>
<evidence type="ECO:0000313" key="11">
    <source>
        <dbReference type="EMBL" id="KAK9711536.1"/>
    </source>
</evidence>
<keyword evidence="5" id="KW-0677">Repeat</keyword>
<feature type="binding site" evidence="9">
    <location>
        <position position="18"/>
    </location>
    <ligand>
        <name>Zn(2+)</name>
        <dbReference type="ChEBI" id="CHEBI:29105"/>
    </ligand>
</feature>
<keyword evidence="7" id="KW-0472">Membrane</keyword>
<dbReference type="PROSITE" id="PS51865">
    <property type="entry name" value="PDZ_GRASP"/>
    <property type="match status" value="2"/>
</dbReference>
<dbReference type="GO" id="GO:0007030">
    <property type="term" value="P:Golgi organization"/>
    <property type="evidence" value="ECO:0007669"/>
    <property type="project" value="TreeGrafter"/>
</dbReference>
<dbReference type="SUPFAM" id="SSF50156">
    <property type="entry name" value="PDZ domain-like"/>
    <property type="match status" value="2"/>
</dbReference>
<dbReference type="InterPro" id="IPR036034">
    <property type="entry name" value="PDZ_sf"/>
</dbReference>
<proteinExistence type="inferred from homology"/>
<evidence type="ECO:0000256" key="2">
    <source>
        <dbReference type="ARBA" id="ARBA00007144"/>
    </source>
</evidence>
<accession>A0AAW1K2U1</accession>
<keyword evidence="6" id="KW-0333">Golgi apparatus</keyword>
<feature type="domain" description="PDZ GRASP-type" evidence="10">
    <location>
        <begin position="15"/>
        <end position="105"/>
    </location>
</feature>
<gene>
    <name evidence="11" type="ORF">QE152_g25385</name>
</gene>
<evidence type="ECO:0000256" key="6">
    <source>
        <dbReference type="ARBA" id="ARBA00023034"/>
    </source>
</evidence>
<keyword evidence="9" id="KW-0862">Zinc</keyword>
<dbReference type="PANTHER" id="PTHR12893">
    <property type="entry name" value="GOLGI REASSEMBLY STACKING PROTEIN GRASP"/>
    <property type="match status" value="1"/>
</dbReference>
<evidence type="ECO:0000256" key="3">
    <source>
        <dbReference type="ARBA" id="ARBA00022553"/>
    </source>
</evidence>
<dbReference type="InterPro" id="IPR007583">
    <property type="entry name" value="GRASP55_65"/>
</dbReference>
<dbReference type="EMBL" id="JASPKY010000278">
    <property type="protein sequence ID" value="KAK9711536.1"/>
    <property type="molecule type" value="Genomic_DNA"/>
</dbReference>
<comment type="caution">
    <text evidence="11">The sequence shown here is derived from an EMBL/GenBank/DDBJ whole genome shotgun (WGS) entry which is preliminary data.</text>
</comment>
<evidence type="ECO:0000313" key="12">
    <source>
        <dbReference type="Proteomes" id="UP001458880"/>
    </source>
</evidence>
<dbReference type="FunFam" id="2.30.42.10:FF:000056">
    <property type="entry name" value="Golgi reassembly-stacking protein 2 isoform 1"/>
    <property type="match status" value="1"/>
</dbReference>
<keyword evidence="3" id="KW-0597">Phosphoprotein</keyword>
<dbReference type="PANTHER" id="PTHR12893:SF0">
    <property type="entry name" value="GRASP65"/>
    <property type="match status" value="1"/>
</dbReference>
<keyword evidence="12" id="KW-1185">Reference proteome</keyword>
<organism evidence="11 12">
    <name type="scientific">Popillia japonica</name>
    <name type="common">Japanese beetle</name>
    <dbReference type="NCBI Taxonomy" id="7064"/>
    <lineage>
        <taxon>Eukaryota</taxon>
        <taxon>Metazoa</taxon>
        <taxon>Ecdysozoa</taxon>
        <taxon>Arthropoda</taxon>
        <taxon>Hexapoda</taxon>
        <taxon>Insecta</taxon>
        <taxon>Pterygota</taxon>
        <taxon>Neoptera</taxon>
        <taxon>Endopterygota</taxon>
        <taxon>Coleoptera</taxon>
        <taxon>Polyphaga</taxon>
        <taxon>Scarabaeiformia</taxon>
        <taxon>Scarabaeidae</taxon>
        <taxon>Rutelinae</taxon>
        <taxon>Popillia</taxon>
    </lineage>
</organism>
<reference evidence="11 12" key="1">
    <citation type="journal article" date="2024" name="BMC Genomics">
        <title>De novo assembly and annotation of Popillia japonica's genome with initial clues to its potential as an invasive pest.</title>
        <authorList>
            <person name="Cucini C."/>
            <person name="Boschi S."/>
            <person name="Funari R."/>
            <person name="Cardaioli E."/>
            <person name="Iannotti N."/>
            <person name="Marturano G."/>
            <person name="Paoli F."/>
            <person name="Bruttini M."/>
            <person name="Carapelli A."/>
            <person name="Frati F."/>
            <person name="Nardi F."/>
        </authorList>
    </citation>
    <scope>NUCLEOTIDE SEQUENCE [LARGE SCALE GENOMIC DNA]</scope>
    <source>
        <strain evidence="11">DMR45628</strain>
    </source>
</reference>
<name>A0AAW1K2U1_POPJA</name>
<dbReference type="Gene3D" id="2.30.42.10">
    <property type="match status" value="2"/>
</dbReference>
<dbReference type="GO" id="GO:0000139">
    <property type="term" value="C:Golgi membrane"/>
    <property type="evidence" value="ECO:0007669"/>
    <property type="project" value="UniProtKB-SubCell"/>
</dbReference>
<dbReference type="Proteomes" id="UP001458880">
    <property type="component" value="Unassembled WGS sequence"/>
</dbReference>
<comment type="subcellular location">
    <subcellularLocation>
        <location evidence="1">Golgi apparatus membrane</location>
    </subcellularLocation>
</comment>
<dbReference type="GO" id="GO:0046872">
    <property type="term" value="F:metal ion binding"/>
    <property type="evidence" value="ECO:0007669"/>
    <property type="project" value="UniProtKB-KW"/>
</dbReference>
<dbReference type="Pfam" id="PF04495">
    <property type="entry name" value="GRASP55_65"/>
    <property type="match status" value="1"/>
</dbReference>
<feature type="domain" description="PDZ GRASP-type" evidence="10">
    <location>
        <begin position="111"/>
        <end position="199"/>
    </location>
</feature>
<evidence type="ECO:0000256" key="8">
    <source>
        <dbReference type="ARBA" id="ARBA00023288"/>
    </source>
</evidence>
<keyword evidence="8" id="KW-0449">Lipoprotein</keyword>
<evidence type="ECO:0000259" key="10">
    <source>
        <dbReference type="PROSITE" id="PS51865"/>
    </source>
</evidence>
<evidence type="ECO:0000256" key="1">
    <source>
        <dbReference type="ARBA" id="ARBA00004394"/>
    </source>
</evidence>
<dbReference type="FunFam" id="2.30.42.10:FF:000026">
    <property type="entry name" value="Golgi reassembly stacking protein 2"/>
    <property type="match status" value="1"/>
</dbReference>
<sequence>MGNSTSVDVPGGGTEGYHVLRVQENSPGSKAGLQVFFDFIVAINGTRLDQDNDTLKQILRNGIGKQLPMTVYSSKTQTVRSLTIEPSDTWGGQGLLGVSIKFCSFEGANETVWHILEVHPGSPAELAGLCSFTDYIISADSVLQENDDLFALIEAHEARNLKLYVYNSVDDACREVTITPNSKWGGEGSLGCGIGYGYLHRIPVRGNVVTTASPQTYTSSNPITAVYTFPHVTSTATMEKNIPTCITNTLPPLDNQNLNSISQISEGNQPENVINPTASVNSNVVPPSIFNSAPPITNNNMPYTNMPIPTAPNMAHTYTPLSMNMPTSIPIVNPTYAAQTYQQPYTALSYPAAAQVPISASSSANPYSISNIPQSQYNTQNIYTAPTIAMSQPLVPQSTAETTPLIFDPDLAAKSAQLLLNSNEYKPC</sequence>
<evidence type="ECO:0000256" key="5">
    <source>
        <dbReference type="ARBA" id="ARBA00022737"/>
    </source>
</evidence>
<keyword evidence="4" id="KW-0519">Myristate</keyword>
<keyword evidence="9" id="KW-0479">Metal-binding</keyword>
<dbReference type="AlphaFoldDB" id="A0AAW1K2U1"/>
<evidence type="ECO:0000256" key="9">
    <source>
        <dbReference type="PIRSR" id="PIRSR607583-1"/>
    </source>
</evidence>
<protein>
    <submittedName>
        <fullName evidence="11">GRASP55/65 PDZ-like domain</fullName>
    </submittedName>
</protein>